<gene>
    <name evidence="1" type="ORF">METZ01_LOCUS217057</name>
</gene>
<proteinExistence type="predicted"/>
<feature type="non-terminal residue" evidence="1">
    <location>
        <position position="72"/>
    </location>
</feature>
<dbReference type="PROSITE" id="PS51257">
    <property type="entry name" value="PROKAR_LIPOPROTEIN"/>
    <property type="match status" value="1"/>
</dbReference>
<accession>A0A382FPQ2</accession>
<dbReference type="AlphaFoldDB" id="A0A382FPQ2"/>
<evidence type="ECO:0008006" key="2">
    <source>
        <dbReference type="Google" id="ProtNLM"/>
    </source>
</evidence>
<evidence type="ECO:0000313" key="1">
    <source>
        <dbReference type="EMBL" id="SVB64203.1"/>
    </source>
</evidence>
<dbReference type="EMBL" id="UINC01050801">
    <property type="protein sequence ID" value="SVB64203.1"/>
    <property type="molecule type" value="Genomic_DNA"/>
</dbReference>
<name>A0A382FPQ2_9ZZZZ</name>
<sequence>MRKNFYSFLIFCFIFTIFSCGKTLDENVNDALGTGGGSGGGTSYSCSFKNTKAFIVGNAVTEKCIFYDCPKS</sequence>
<reference evidence="1" key="1">
    <citation type="submission" date="2018-05" db="EMBL/GenBank/DDBJ databases">
        <authorList>
            <person name="Lanie J.A."/>
            <person name="Ng W.-L."/>
            <person name="Kazmierczak K.M."/>
            <person name="Andrzejewski T.M."/>
            <person name="Davidsen T.M."/>
            <person name="Wayne K.J."/>
            <person name="Tettelin H."/>
            <person name="Glass J.I."/>
            <person name="Rusch D."/>
            <person name="Podicherti R."/>
            <person name="Tsui H.-C.T."/>
            <person name="Winkler M.E."/>
        </authorList>
    </citation>
    <scope>NUCLEOTIDE SEQUENCE</scope>
</reference>
<protein>
    <recommendedName>
        <fullName evidence="2">Lipoprotein</fullName>
    </recommendedName>
</protein>
<organism evidence="1">
    <name type="scientific">marine metagenome</name>
    <dbReference type="NCBI Taxonomy" id="408172"/>
    <lineage>
        <taxon>unclassified sequences</taxon>
        <taxon>metagenomes</taxon>
        <taxon>ecological metagenomes</taxon>
    </lineage>
</organism>